<protein>
    <submittedName>
        <fullName evidence="1">Uncharacterized protein</fullName>
    </submittedName>
</protein>
<comment type="caution">
    <text evidence="1">The sequence shown here is derived from an EMBL/GenBank/DDBJ whole genome shotgun (WGS) entry which is preliminary data.</text>
</comment>
<evidence type="ECO:0000313" key="2">
    <source>
        <dbReference type="Proteomes" id="UP000299084"/>
    </source>
</evidence>
<name>A0A5N4CGB1_CAMDR</name>
<gene>
    <name evidence="1" type="ORF">Cadr_000026216</name>
</gene>
<evidence type="ECO:0000313" key="1">
    <source>
        <dbReference type="EMBL" id="KAB1257404.1"/>
    </source>
</evidence>
<accession>A0A5N4CGB1</accession>
<organism evidence="1 2">
    <name type="scientific">Camelus dromedarius</name>
    <name type="common">Dromedary</name>
    <name type="synonym">Arabian camel</name>
    <dbReference type="NCBI Taxonomy" id="9838"/>
    <lineage>
        <taxon>Eukaryota</taxon>
        <taxon>Metazoa</taxon>
        <taxon>Chordata</taxon>
        <taxon>Craniata</taxon>
        <taxon>Vertebrata</taxon>
        <taxon>Euteleostomi</taxon>
        <taxon>Mammalia</taxon>
        <taxon>Eutheria</taxon>
        <taxon>Laurasiatheria</taxon>
        <taxon>Artiodactyla</taxon>
        <taxon>Tylopoda</taxon>
        <taxon>Camelidae</taxon>
        <taxon>Camelus</taxon>
    </lineage>
</organism>
<dbReference type="Proteomes" id="UP000299084">
    <property type="component" value="Unassembled WGS sequence"/>
</dbReference>
<sequence length="66" mass="7306">MSSDLLAWSSFPPHFCSLSRSELRPSPEHQKLPFYKAMTLTKGFPSPPVLCEHTGSSTDTVPQVSE</sequence>
<keyword evidence="2" id="KW-1185">Reference proteome</keyword>
<reference evidence="1 2" key="1">
    <citation type="journal article" date="2019" name="Mol. Ecol. Resour.">
        <title>Improving Illumina assemblies with Hi-C and long reads: an example with the North African dromedary.</title>
        <authorList>
            <person name="Elbers J.P."/>
            <person name="Rogers M.F."/>
            <person name="Perelman P.L."/>
            <person name="Proskuryakova A.A."/>
            <person name="Serdyukova N.A."/>
            <person name="Johnson W.E."/>
            <person name="Horin P."/>
            <person name="Corander J."/>
            <person name="Murphy D."/>
            <person name="Burger P.A."/>
        </authorList>
    </citation>
    <scope>NUCLEOTIDE SEQUENCE [LARGE SCALE GENOMIC DNA]</scope>
    <source>
        <strain evidence="1">Drom800</strain>
        <tissue evidence="1">Blood</tissue>
    </source>
</reference>
<dbReference type="EMBL" id="JWIN03000027">
    <property type="protein sequence ID" value="KAB1257404.1"/>
    <property type="molecule type" value="Genomic_DNA"/>
</dbReference>
<proteinExistence type="predicted"/>
<dbReference type="AlphaFoldDB" id="A0A5N4CGB1"/>